<dbReference type="GO" id="GO:0000050">
    <property type="term" value="P:urea cycle"/>
    <property type="evidence" value="ECO:0007669"/>
    <property type="project" value="TreeGrafter"/>
</dbReference>
<dbReference type="STRING" id="60172.A0A1V6RR42"/>
<evidence type="ECO:0000256" key="5">
    <source>
        <dbReference type="ARBA" id="ARBA00022605"/>
    </source>
</evidence>
<organism evidence="10 11">
    <name type="scientific">Penicillium solitum</name>
    <dbReference type="NCBI Taxonomy" id="60172"/>
    <lineage>
        <taxon>Eukaryota</taxon>
        <taxon>Fungi</taxon>
        <taxon>Dikarya</taxon>
        <taxon>Ascomycota</taxon>
        <taxon>Pezizomycotina</taxon>
        <taxon>Eurotiomycetes</taxon>
        <taxon>Eurotiomycetidae</taxon>
        <taxon>Eurotiales</taxon>
        <taxon>Aspergillaceae</taxon>
        <taxon>Penicillium</taxon>
    </lineage>
</organism>
<evidence type="ECO:0000256" key="1">
    <source>
        <dbReference type="ARBA" id="ARBA00004967"/>
    </source>
</evidence>
<evidence type="ECO:0000259" key="8">
    <source>
        <dbReference type="Pfam" id="PF00764"/>
    </source>
</evidence>
<dbReference type="Pfam" id="PF20979">
    <property type="entry name" value="Arginosuc_syn_C"/>
    <property type="match status" value="1"/>
</dbReference>
<dbReference type="GO" id="GO:0004055">
    <property type="term" value="F:argininosuccinate synthase activity"/>
    <property type="evidence" value="ECO:0007669"/>
    <property type="project" value="UniProtKB-EC"/>
</dbReference>
<evidence type="ECO:0000313" key="10">
    <source>
        <dbReference type="EMBL" id="OQE03944.1"/>
    </source>
</evidence>
<feature type="domain" description="Arginosuccinate synthase C-terminal" evidence="9">
    <location>
        <begin position="197"/>
        <end position="361"/>
    </location>
</feature>
<name>A0A1V6RR42_9EURO</name>
<dbReference type="GO" id="GO:0005737">
    <property type="term" value="C:cytoplasm"/>
    <property type="evidence" value="ECO:0007669"/>
    <property type="project" value="TreeGrafter"/>
</dbReference>
<comment type="pathway">
    <text evidence="1">Amino-acid biosynthesis; L-arginine biosynthesis; L-arginine from L-ornithine and carbamoyl phosphate: step 2/3.</text>
</comment>
<dbReference type="Proteomes" id="UP000191612">
    <property type="component" value="Unassembled WGS sequence"/>
</dbReference>
<dbReference type="InterPro" id="IPR048268">
    <property type="entry name" value="Arginosuc_syn_C"/>
</dbReference>
<protein>
    <recommendedName>
        <fullName evidence="2">argininosuccinate synthase</fullName>
        <ecNumber evidence="2">6.3.4.5</ecNumber>
    </recommendedName>
</protein>
<dbReference type="InterPro" id="IPR048267">
    <property type="entry name" value="Arginosuc_syn_N"/>
</dbReference>
<dbReference type="UniPathway" id="UPA00068">
    <property type="reaction ID" value="UER00113"/>
</dbReference>
<keyword evidence="11" id="KW-1185">Reference proteome</keyword>
<keyword evidence="4" id="KW-0436">Ligase</keyword>
<proteinExistence type="predicted"/>
<keyword evidence="5" id="KW-0028">Amino-acid biosynthesis</keyword>
<sequence>MGSISSLHPVNGSRIDSFEQIEALGDREAPVVTMFSGGLDSTYLLFKLQQLGFTNVHAITVDIGEPVDQDKLKILAAHFDANFIYLDGKDEFVEQGVKPAIRAHANYLGMYPLSSSLSRPVIARFVTDYAKSLNSRLLLHTANLSQNSLPRLNNSIQRDRFPGLYGSPYVRSVISRKDKAAELAKAGLAFMSDRKLSCDENLWCREFESGPLDDPEDFFVPDDAYVWTQTTIAHQPEKVKLGFECGQLVSINEQKMALKNAIMLLNSTVGKFGHGRFVGLEPIFTDEKVLEVREAPAAVIIMDALRHLEVASLSTNALGLKLELEQKWVLEAMSGHWGSPVHTMCDISIASILESVTGTVTYVVSPSRFLPCSIIAQNPCYVRDRDDWELKAVTNPACSPRIKLV</sequence>
<dbReference type="InterPro" id="IPR014729">
    <property type="entry name" value="Rossmann-like_a/b/a_fold"/>
</dbReference>
<evidence type="ECO:0000256" key="4">
    <source>
        <dbReference type="ARBA" id="ARBA00022598"/>
    </source>
</evidence>
<gene>
    <name evidence="10" type="ORF">PENSOL_c001G09153</name>
</gene>
<dbReference type="NCBIfam" id="NF038212">
    <property type="entry name" value="argG_rel"/>
    <property type="match status" value="1"/>
</dbReference>
<dbReference type="SUPFAM" id="SSF52402">
    <property type="entry name" value="Adenine nucleotide alpha hydrolases-like"/>
    <property type="match status" value="1"/>
</dbReference>
<dbReference type="PANTHER" id="PTHR11587:SF2">
    <property type="entry name" value="ARGININOSUCCINATE SYNTHASE"/>
    <property type="match status" value="1"/>
</dbReference>
<dbReference type="GO" id="GO:0000053">
    <property type="term" value="P:argininosuccinate metabolic process"/>
    <property type="evidence" value="ECO:0007669"/>
    <property type="project" value="TreeGrafter"/>
</dbReference>
<dbReference type="Gene3D" id="3.40.50.620">
    <property type="entry name" value="HUPs"/>
    <property type="match status" value="1"/>
</dbReference>
<dbReference type="EMBL" id="MDYO01000001">
    <property type="protein sequence ID" value="OQE03944.1"/>
    <property type="molecule type" value="Genomic_DNA"/>
</dbReference>
<keyword evidence="7" id="KW-0067">ATP-binding</keyword>
<dbReference type="AlphaFoldDB" id="A0A1V6RR42"/>
<dbReference type="PANTHER" id="PTHR11587">
    <property type="entry name" value="ARGININOSUCCINATE SYNTHASE"/>
    <property type="match status" value="1"/>
</dbReference>
<dbReference type="SUPFAM" id="SSF69864">
    <property type="entry name" value="Argininosuccinate synthetase, C-terminal domain"/>
    <property type="match status" value="1"/>
</dbReference>
<reference evidence="11" key="1">
    <citation type="journal article" date="2017" name="Nat. Microbiol.">
        <title>Global analysis of biosynthetic gene clusters reveals vast potential of secondary metabolite production in Penicillium species.</title>
        <authorList>
            <person name="Nielsen J.C."/>
            <person name="Grijseels S."/>
            <person name="Prigent S."/>
            <person name="Ji B."/>
            <person name="Dainat J."/>
            <person name="Nielsen K.F."/>
            <person name="Frisvad J.C."/>
            <person name="Workman M."/>
            <person name="Nielsen J."/>
        </authorList>
    </citation>
    <scope>NUCLEOTIDE SEQUENCE [LARGE SCALE GENOMIC DNA]</scope>
    <source>
        <strain evidence="11">IBT 29525</strain>
    </source>
</reference>
<evidence type="ECO:0000256" key="3">
    <source>
        <dbReference type="ARBA" id="ARBA00022571"/>
    </source>
</evidence>
<evidence type="ECO:0000256" key="6">
    <source>
        <dbReference type="ARBA" id="ARBA00022741"/>
    </source>
</evidence>
<evidence type="ECO:0000256" key="2">
    <source>
        <dbReference type="ARBA" id="ARBA00012286"/>
    </source>
</evidence>
<comment type="caution">
    <text evidence="10">The sequence shown here is derived from an EMBL/GenBank/DDBJ whole genome shotgun (WGS) entry which is preliminary data.</text>
</comment>
<dbReference type="GO" id="GO:0005524">
    <property type="term" value="F:ATP binding"/>
    <property type="evidence" value="ECO:0007669"/>
    <property type="project" value="UniProtKB-KW"/>
</dbReference>
<dbReference type="EC" id="6.3.4.5" evidence="2"/>
<keyword evidence="3" id="KW-0055">Arginine biosynthesis</keyword>
<feature type="domain" description="Arginosuccinate synthase-like N-terminal" evidence="8">
    <location>
        <begin position="31"/>
        <end position="157"/>
    </location>
</feature>
<dbReference type="GO" id="GO:0006526">
    <property type="term" value="P:L-arginine biosynthetic process"/>
    <property type="evidence" value="ECO:0007669"/>
    <property type="project" value="UniProtKB-UniPathway"/>
</dbReference>
<evidence type="ECO:0000259" key="9">
    <source>
        <dbReference type="Pfam" id="PF20979"/>
    </source>
</evidence>
<evidence type="ECO:0000256" key="7">
    <source>
        <dbReference type="ARBA" id="ARBA00022840"/>
    </source>
</evidence>
<accession>A0A1V6RR42</accession>
<keyword evidence="6" id="KW-0547">Nucleotide-binding</keyword>
<dbReference type="Pfam" id="PF00764">
    <property type="entry name" value="Arginosuc_synth"/>
    <property type="match status" value="1"/>
</dbReference>
<dbReference type="InterPro" id="IPR001518">
    <property type="entry name" value="Arginosuc_synth"/>
</dbReference>
<evidence type="ECO:0000313" key="11">
    <source>
        <dbReference type="Proteomes" id="UP000191612"/>
    </source>
</evidence>
<dbReference type="InterPro" id="IPR024074">
    <property type="entry name" value="AS_cat/multimer_dom_body"/>
</dbReference>
<dbReference type="Gene3D" id="3.90.1260.10">
    <property type="entry name" value="Argininosuccinate synthetase, chain A, domain 2"/>
    <property type="match status" value="1"/>
</dbReference>